<dbReference type="Proteomes" id="UP001061298">
    <property type="component" value="Chromosome"/>
</dbReference>
<name>A0ABY6DT64_9ACTN</name>
<evidence type="ECO:0000259" key="1">
    <source>
        <dbReference type="SMART" id="SM00849"/>
    </source>
</evidence>
<dbReference type="RefSeq" id="WP_263227513.1">
    <property type="nucleotide sequence ID" value="NZ_CP106793.1"/>
</dbReference>
<dbReference type="Gene3D" id="3.60.15.10">
    <property type="entry name" value="Ribonuclease Z/Hydroxyacylglutathione hydrolase-like"/>
    <property type="match status" value="2"/>
</dbReference>
<dbReference type="InterPro" id="IPR036866">
    <property type="entry name" value="RibonucZ/Hydroxyglut_hydro"/>
</dbReference>
<dbReference type="InterPro" id="IPR050662">
    <property type="entry name" value="Sec-metab_biosynth-thioest"/>
</dbReference>
<protein>
    <submittedName>
        <fullName evidence="2">MBL fold metallo-hydrolase</fullName>
    </submittedName>
</protein>
<dbReference type="EMBL" id="CP106793">
    <property type="protein sequence ID" value="UXY17564.1"/>
    <property type="molecule type" value="Genomic_DNA"/>
</dbReference>
<dbReference type="InterPro" id="IPR013783">
    <property type="entry name" value="Ig-like_fold"/>
</dbReference>
<feature type="domain" description="Metallo-beta-lactamase" evidence="1">
    <location>
        <begin position="13"/>
        <end position="211"/>
    </location>
</feature>
<dbReference type="InterPro" id="IPR001279">
    <property type="entry name" value="Metallo-B-lactamas"/>
</dbReference>
<dbReference type="Pfam" id="PF00753">
    <property type="entry name" value="Lactamase_B"/>
    <property type="match status" value="2"/>
</dbReference>
<dbReference type="Gene3D" id="2.60.40.10">
    <property type="entry name" value="Immunoglobulins"/>
    <property type="match status" value="1"/>
</dbReference>
<dbReference type="PANTHER" id="PTHR23131">
    <property type="entry name" value="ENDORIBONUCLEASE LACTB2"/>
    <property type="match status" value="1"/>
</dbReference>
<organism evidence="2 3">
    <name type="scientific">Streptomyces cynarae</name>
    <dbReference type="NCBI Taxonomy" id="2981134"/>
    <lineage>
        <taxon>Bacteria</taxon>
        <taxon>Bacillati</taxon>
        <taxon>Actinomycetota</taxon>
        <taxon>Actinomycetes</taxon>
        <taxon>Kitasatosporales</taxon>
        <taxon>Streptomycetaceae</taxon>
        <taxon>Streptomyces</taxon>
    </lineage>
</organism>
<evidence type="ECO:0000313" key="2">
    <source>
        <dbReference type="EMBL" id="UXY17564.1"/>
    </source>
</evidence>
<dbReference type="SMART" id="SM00849">
    <property type="entry name" value="Lactamase_B"/>
    <property type="match status" value="2"/>
</dbReference>
<sequence>MLIGTDVFRLQDTCHVYVLRRGREAVLIDFGSGEVLDRLDDYGVDRVTDVLITHHHRDQVQGLARAAHEGIRVWVPPVERDLIENVDEHWRTRPLDNDYDVRQDRFSLLEQVPVTGSVAEYRTRSYGPLEVLTLPTPGHTVGSVSYLVEIGGKRLAFVGDLIHGEGRVWSLAAAQWAYTGGESAGMEGVAATALSCRQLLDHAPAVLLPSHGEPVTDPPAAVARLRSRLQALLDSRRRRPWDLDAMLDDPWERVTPHLLRNRTSNALTYALLSEHGTALLLDFGYDLTTGLAGGHDRSSRRPLLACLESLRRVHGIDRVEVALPTHYHDDHVAGFNLLREVEGTAVWSPSNVTPVLQDPKRWDLPCLWFDPIPVDRDLPVGEPVTWREYEIGVHELPGHTLYAAAYSFEADGRRVVATGDQQNTAWRPGEQPELLNYQYRNRFRIDDFRRSAELYRALNPELMISGHWPPRKVTQDYLDMLLEEGERVARLHRELLPAEVDFDAEGFGARITPYRSTVTPGRTLVLEVRVRNPFPTARTARVRMVVPQGWAVEPAEQEVKPQGRGEATLVFTVTVPPEGRGARRRVAVDLTVGGVRFGQQAEALVTVARRQRWEDGDAPEGPGV</sequence>
<dbReference type="CDD" id="cd06262">
    <property type="entry name" value="metallo-hydrolase-like_MBL-fold"/>
    <property type="match status" value="1"/>
</dbReference>
<feature type="domain" description="Metallo-beta-lactamase" evidence="1">
    <location>
        <begin position="265"/>
        <end position="467"/>
    </location>
</feature>
<reference evidence="2" key="1">
    <citation type="submission" date="2022-10" db="EMBL/GenBank/DDBJ databases">
        <authorList>
            <person name="Mo P."/>
        </authorList>
    </citation>
    <scope>NUCLEOTIDE SEQUENCE</scope>
    <source>
        <strain evidence="2">HUAS 13-4</strain>
    </source>
</reference>
<gene>
    <name evidence="2" type="ORF">N8I84_01375</name>
</gene>
<dbReference type="SUPFAM" id="SSF56281">
    <property type="entry name" value="Metallo-hydrolase/oxidoreductase"/>
    <property type="match status" value="2"/>
</dbReference>
<accession>A0ABY6DT64</accession>
<evidence type="ECO:0000313" key="3">
    <source>
        <dbReference type="Proteomes" id="UP001061298"/>
    </source>
</evidence>
<keyword evidence="3" id="KW-1185">Reference proteome</keyword>
<proteinExistence type="predicted"/>